<dbReference type="Pfam" id="PF00089">
    <property type="entry name" value="Trypsin"/>
    <property type="match status" value="1"/>
</dbReference>
<dbReference type="InterPro" id="IPR009003">
    <property type="entry name" value="Peptidase_S1_PA"/>
</dbReference>
<feature type="non-terminal residue" evidence="2">
    <location>
        <position position="1"/>
    </location>
</feature>
<reference evidence="2" key="1">
    <citation type="submission" date="2022-03" db="EMBL/GenBank/DDBJ databases">
        <authorList>
            <person name="Martin H S."/>
        </authorList>
    </citation>
    <scope>NUCLEOTIDE SEQUENCE</scope>
</reference>
<evidence type="ECO:0000259" key="1">
    <source>
        <dbReference type="Pfam" id="PF00089"/>
    </source>
</evidence>
<dbReference type="EMBL" id="OW152840">
    <property type="protein sequence ID" value="CAH2061899.1"/>
    <property type="molecule type" value="Genomic_DNA"/>
</dbReference>
<dbReference type="InterPro" id="IPR043504">
    <property type="entry name" value="Peptidase_S1_PA_chymotrypsin"/>
</dbReference>
<evidence type="ECO:0000313" key="3">
    <source>
        <dbReference type="Proteomes" id="UP000837857"/>
    </source>
</evidence>
<gene>
    <name evidence="2" type="ORF">IPOD504_LOCUS11542</name>
</gene>
<evidence type="ECO:0000313" key="2">
    <source>
        <dbReference type="EMBL" id="CAH2061899.1"/>
    </source>
</evidence>
<organism evidence="2 3">
    <name type="scientific">Iphiclides podalirius</name>
    <name type="common">scarce swallowtail</name>
    <dbReference type="NCBI Taxonomy" id="110791"/>
    <lineage>
        <taxon>Eukaryota</taxon>
        <taxon>Metazoa</taxon>
        <taxon>Ecdysozoa</taxon>
        <taxon>Arthropoda</taxon>
        <taxon>Hexapoda</taxon>
        <taxon>Insecta</taxon>
        <taxon>Pterygota</taxon>
        <taxon>Neoptera</taxon>
        <taxon>Endopterygota</taxon>
        <taxon>Lepidoptera</taxon>
        <taxon>Glossata</taxon>
        <taxon>Ditrysia</taxon>
        <taxon>Papilionoidea</taxon>
        <taxon>Papilionidae</taxon>
        <taxon>Papilioninae</taxon>
        <taxon>Iphiclides</taxon>
    </lineage>
</organism>
<dbReference type="SUPFAM" id="SSF50494">
    <property type="entry name" value="Trypsin-like serine proteases"/>
    <property type="match status" value="1"/>
</dbReference>
<dbReference type="Proteomes" id="UP000837857">
    <property type="component" value="Chromosome 28"/>
</dbReference>
<dbReference type="InterPro" id="IPR001254">
    <property type="entry name" value="Trypsin_dom"/>
</dbReference>
<name>A0ABN8IRD3_9NEOP</name>
<keyword evidence="3" id="KW-1185">Reference proteome</keyword>
<protein>
    <recommendedName>
        <fullName evidence="1">Peptidase S1 domain-containing protein</fullName>
    </recommendedName>
</protein>
<feature type="domain" description="Peptidase S1" evidence="1">
    <location>
        <begin position="65"/>
        <end position="111"/>
    </location>
</feature>
<proteinExistence type="predicted"/>
<sequence>MLWFCLLLACANARWNKVPYRNTNPYNVWHSHRKSQVSQDIVRSNQIAVFSPLMNFDTDADPVSESRYRWIARVVHSRTSTIPHVCTASCISERIFVTAAACVSRLKVSYTTVIYQYDRIPVIAFVIPANGSRQGFDDIGFIVVDTDGPRNWDTILMFDTTNRTDNEFRWFSNIFDTDTIEHKVIGYSVPKVLSKISEIDKQYHLTELPVVVNLDLCPSILPFKETASAYRVPCYMSCALREFHAGKSVCKNYHGVEGGALFNIETNKLLGVATWGANSQALPVGFAVPNSENFFRNYACARRIRDNGEPLPLAGHYQSLCSN</sequence>
<dbReference type="Gene3D" id="2.40.10.10">
    <property type="entry name" value="Trypsin-like serine proteases"/>
    <property type="match status" value="1"/>
</dbReference>
<accession>A0ABN8IRD3</accession>